<dbReference type="HAMAP" id="MF_00789">
    <property type="entry name" value="UPF0319"/>
    <property type="match status" value="1"/>
</dbReference>
<keyword evidence="2 3" id="KW-0732">Signal</keyword>
<dbReference type="Pfam" id="PF09829">
    <property type="entry name" value="DUF2057"/>
    <property type="match status" value="1"/>
</dbReference>
<dbReference type="EMBL" id="JAFEUM010000001">
    <property type="protein sequence ID" value="MBM7035756.1"/>
    <property type="molecule type" value="Genomic_DNA"/>
</dbReference>
<dbReference type="PANTHER" id="PTHR38108:SF1">
    <property type="entry name" value="UPF0319 PROTEIN YCCT"/>
    <property type="match status" value="1"/>
</dbReference>
<evidence type="ECO:0000256" key="2">
    <source>
        <dbReference type="ARBA" id="ARBA00022729"/>
    </source>
</evidence>
<protein>
    <recommendedName>
        <fullName evidence="3">UPF0319 protein JQC93_04980</fullName>
    </recommendedName>
</protein>
<organism evidence="4 5">
    <name type="scientific">Vibrio ulleungensis</name>
    <dbReference type="NCBI Taxonomy" id="2807619"/>
    <lineage>
        <taxon>Bacteria</taxon>
        <taxon>Pseudomonadati</taxon>
        <taxon>Pseudomonadota</taxon>
        <taxon>Gammaproteobacteria</taxon>
        <taxon>Vibrionales</taxon>
        <taxon>Vibrionaceae</taxon>
        <taxon>Vibrio</taxon>
    </lineage>
</organism>
<comment type="caution">
    <text evidence="4">The sequence shown here is derived from an EMBL/GenBank/DDBJ whole genome shotgun (WGS) entry which is preliminary data.</text>
</comment>
<proteinExistence type="inferred from homology"/>
<feature type="chain" id="PRO_5044932296" description="UPF0319 protein JQC93_04980" evidence="3">
    <location>
        <begin position="22"/>
        <end position="207"/>
    </location>
</feature>
<sequence length="207" mass="22998" precursor="true">MRLSPLIPLFALSIVSSMTMADVVINIPSNVELLVVNEEKPIIDGGFFSSTSATTLADGQHQLVFRVKQSFTRGNDKELFTSQPVIGTFSSAQTELSIEVPSFTTSRQAEAFNDQPQWQLVTSEGEVIEAKQDKLVHHGMQIGRDFISEIQTYNQGEGVALWTGVITTTTSEHSQSTPTTAEEMLHFWYQKADPETQQRFKDAINAQ</sequence>
<evidence type="ECO:0000256" key="3">
    <source>
        <dbReference type="HAMAP-Rule" id="MF_00789"/>
    </source>
</evidence>
<keyword evidence="5" id="KW-1185">Reference proteome</keyword>
<evidence type="ECO:0000256" key="1">
    <source>
        <dbReference type="ARBA" id="ARBA00008490"/>
    </source>
</evidence>
<dbReference type="InterPro" id="IPR018635">
    <property type="entry name" value="UPF0319"/>
</dbReference>
<dbReference type="RefSeq" id="WP_205157332.1">
    <property type="nucleotide sequence ID" value="NZ_JAFEUM010000001.1"/>
</dbReference>
<feature type="signal peptide" evidence="3">
    <location>
        <begin position="1"/>
        <end position="21"/>
    </location>
</feature>
<dbReference type="Proteomes" id="UP000809621">
    <property type="component" value="Unassembled WGS sequence"/>
</dbReference>
<evidence type="ECO:0000313" key="4">
    <source>
        <dbReference type="EMBL" id="MBM7035756.1"/>
    </source>
</evidence>
<gene>
    <name evidence="4" type="ORF">JQC93_04980</name>
</gene>
<comment type="similarity">
    <text evidence="1 3">Belongs to the UPF0319 family.</text>
</comment>
<name>A0ABS2HF85_9VIBR</name>
<reference evidence="4 5" key="1">
    <citation type="submission" date="2021-02" db="EMBL/GenBank/DDBJ databases">
        <authorList>
            <person name="Park J.-S."/>
        </authorList>
    </citation>
    <scope>NUCLEOTIDE SEQUENCE [LARGE SCALE GENOMIC DNA]</scope>
    <source>
        <strain evidence="4 5">188UL20-2</strain>
    </source>
</reference>
<evidence type="ECO:0000313" key="5">
    <source>
        <dbReference type="Proteomes" id="UP000809621"/>
    </source>
</evidence>
<accession>A0ABS2HF85</accession>
<dbReference type="PANTHER" id="PTHR38108">
    <property type="entry name" value="UPF0319 PROTEIN YCCT"/>
    <property type="match status" value="1"/>
</dbReference>